<feature type="transmembrane region" description="Helical" evidence="7">
    <location>
        <begin position="86"/>
        <end position="106"/>
    </location>
</feature>
<proteinExistence type="predicted"/>
<keyword evidence="5 7" id="KW-1133">Transmembrane helix</keyword>
<dbReference type="InterPro" id="IPR020846">
    <property type="entry name" value="MFS_dom"/>
</dbReference>
<dbReference type="PROSITE" id="PS50850">
    <property type="entry name" value="MFS"/>
    <property type="match status" value="1"/>
</dbReference>
<evidence type="ECO:0000256" key="4">
    <source>
        <dbReference type="ARBA" id="ARBA00022692"/>
    </source>
</evidence>
<keyword evidence="3" id="KW-1003">Cell membrane</keyword>
<evidence type="ECO:0000313" key="10">
    <source>
        <dbReference type="Proteomes" id="UP000502504"/>
    </source>
</evidence>
<feature type="transmembrane region" description="Helical" evidence="7">
    <location>
        <begin position="112"/>
        <end position="132"/>
    </location>
</feature>
<dbReference type="EMBL" id="CP050692">
    <property type="protein sequence ID" value="QIT47372.1"/>
    <property type="molecule type" value="Genomic_DNA"/>
</dbReference>
<feature type="transmembrane region" description="Helical" evidence="7">
    <location>
        <begin position="387"/>
        <end position="407"/>
    </location>
</feature>
<feature type="transmembrane region" description="Helical" evidence="7">
    <location>
        <begin position="152"/>
        <end position="173"/>
    </location>
</feature>
<evidence type="ECO:0000256" key="7">
    <source>
        <dbReference type="SAM" id="Phobius"/>
    </source>
</evidence>
<gene>
    <name evidence="9" type="ORF">HCX60_30785</name>
</gene>
<dbReference type="GO" id="GO:0005886">
    <property type="term" value="C:plasma membrane"/>
    <property type="evidence" value="ECO:0007669"/>
    <property type="project" value="UniProtKB-SubCell"/>
</dbReference>
<dbReference type="InterPro" id="IPR050171">
    <property type="entry name" value="MFS_Transporters"/>
</dbReference>
<feature type="transmembrane region" description="Helical" evidence="7">
    <location>
        <begin position="179"/>
        <end position="195"/>
    </location>
</feature>
<evidence type="ECO:0000256" key="5">
    <source>
        <dbReference type="ARBA" id="ARBA00022989"/>
    </source>
</evidence>
<feature type="transmembrane region" description="Helical" evidence="7">
    <location>
        <begin position="320"/>
        <end position="345"/>
    </location>
</feature>
<feature type="transmembrane region" description="Helical" evidence="7">
    <location>
        <begin position="236"/>
        <end position="260"/>
    </location>
</feature>
<dbReference type="GO" id="GO:0022857">
    <property type="term" value="F:transmembrane transporter activity"/>
    <property type="evidence" value="ECO:0007669"/>
    <property type="project" value="InterPro"/>
</dbReference>
<dbReference type="AlphaFoldDB" id="A0AAE6YEJ1"/>
<evidence type="ECO:0000259" key="8">
    <source>
        <dbReference type="PROSITE" id="PS50850"/>
    </source>
</evidence>
<accession>A0AAE6YEJ1</accession>
<evidence type="ECO:0000256" key="2">
    <source>
        <dbReference type="ARBA" id="ARBA00022448"/>
    </source>
</evidence>
<keyword evidence="4 7" id="KW-0812">Transmembrane</keyword>
<dbReference type="Proteomes" id="UP000502504">
    <property type="component" value="Chromosome"/>
</dbReference>
<keyword evidence="6 7" id="KW-0472">Membrane</keyword>
<dbReference type="PANTHER" id="PTHR23517">
    <property type="entry name" value="RESISTANCE PROTEIN MDTM, PUTATIVE-RELATED-RELATED"/>
    <property type="match status" value="1"/>
</dbReference>
<name>A0AAE6YEJ1_STRAT</name>
<dbReference type="RefSeq" id="WP_167797274.1">
    <property type="nucleotide sequence ID" value="NZ_CM007717.1"/>
</dbReference>
<dbReference type="Pfam" id="PF07690">
    <property type="entry name" value="MFS_1"/>
    <property type="match status" value="2"/>
</dbReference>
<feature type="transmembrane region" description="Helical" evidence="7">
    <location>
        <begin position="296"/>
        <end position="314"/>
    </location>
</feature>
<evidence type="ECO:0000256" key="6">
    <source>
        <dbReference type="ARBA" id="ARBA00023136"/>
    </source>
</evidence>
<feature type="domain" description="Major facilitator superfamily (MFS) profile" evidence="8">
    <location>
        <begin position="18"/>
        <end position="411"/>
    </location>
</feature>
<evidence type="ECO:0000256" key="1">
    <source>
        <dbReference type="ARBA" id="ARBA00004651"/>
    </source>
</evidence>
<keyword evidence="2" id="KW-0813">Transport</keyword>
<evidence type="ECO:0000313" key="9">
    <source>
        <dbReference type="EMBL" id="QIT47372.1"/>
    </source>
</evidence>
<sequence>MRTPRFRRCVKTADIPPTAVVALFGEFLSSAGSGTTFPYLVVYLHDVCGLTGGQVGAVLVGRSLAAVAGSVLGGALSDRHGARRTVVALAATAASAAAVLATAHGHPVWPRVVAAMVCTGAEAALVPAMDALLARSVPEHTREKAFSWRNTVVTSGALLGVVGASTALGTWGVSTGLRWVYALDAASFVMLAVLVRRAGGPPQGTPHGQARLHDRHAGQDHGYAAVARDPAMRRTFFFVLLVVAAGFTPLQTGLPVVTVLTRHVDVLGWLFAANMIVVAVLQVPAQRVLARFPRPLVLAGGTALMGGAWVVLALSTDHGVGSLLAAAVVFALGEVAYMPVVAALVNDLAPPGLAGRYNGAHTLAWTSGFAVGAPATGALLGSDSVRPFFAASAAVLGLAALGALTLARRRKGNHR</sequence>
<feature type="transmembrane region" description="Helical" evidence="7">
    <location>
        <begin position="266"/>
        <end position="284"/>
    </location>
</feature>
<dbReference type="InterPro" id="IPR011701">
    <property type="entry name" value="MFS"/>
</dbReference>
<dbReference type="SUPFAM" id="SSF103473">
    <property type="entry name" value="MFS general substrate transporter"/>
    <property type="match status" value="1"/>
</dbReference>
<protein>
    <submittedName>
        <fullName evidence="9">MFS transporter</fullName>
    </submittedName>
</protein>
<evidence type="ECO:0000256" key="3">
    <source>
        <dbReference type="ARBA" id="ARBA00022475"/>
    </source>
</evidence>
<reference evidence="9 10" key="1">
    <citation type="submission" date="2020-03" db="EMBL/GenBank/DDBJ databases">
        <title>Is there a link between lipid content and antibiotic production in Streptomyces?</title>
        <authorList>
            <person name="David M."/>
            <person name="Lejeune C."/>
            <person name="Abreu S."/>
            <person name="Thibessard A."/>
            <person name="Leblond P."/>
            <person name="Chaminade P."/>
            <person name="Virolle M.-J."/>
        </authorList>
    </citation>
    <scope>NUCLEOTIDE SEQUENCE [LARGE SCALE GENOMIC DNA]</scope>
    <source>
        <strain evidence="9 10">DSM 41481</strain>
    </source>
</reference>
<dbReference type="InterPro" id="IPR036259">
    <property type="entry name" value="MFS_trans_sf"/>
</dbReference>
<organism evidence="9 10">
    <name type="scientific">Streptomyces antibioticus</name>
    <dbReference type="NCBI Taxonomy" id="1890"/>
    <lineage>
        <taxon>Bacteria</taxon>
        <taxon>Bacillati</taxon>
        <taxon>Actinomycetota</taxon>
        <taxon>Actinomycetes</taxon>
        <taxon>Kitasatosporales</taxon>
        <taxon>Streptomycetaceae</taxon>
        <taxon>Streptomyces</taxon>
    </lineage>
</organism>
<dbReference type="Gene3D" id="1.20.1250.20">
    <property type="entry name" value="MFS general substrate transporter like domains"/>
    <property type="match status" value="2"/>
</dbReference>
<feature type="transmembrane region" description="Helical" evidence="7">
    <location>
        <begin position="357"/>
        <end position="381"/>
    </location>
</feature>
<dbReference type="PANTHER" id="PTHR23517:SF2">
    <property type="entry name" value="MULTIDRUG RESISTANCE PROTEIN MDTH"/>
    <property type="match status" value="1"/>
</dbReference>
<comment type="subcellular location">
    <subcellularLocation>
        <location evidence="1">Cell membrane</location>
        <topology evidence="1">Multi-pass membrane protein</topology>
    </subcellularLocation>
</comment>